<dbReference type="PANTHER" id="PTHR42918:SF15">
    <property type="entry name" value="LYSINE--TRNA LIGASE, CHLOROPLASTIC_MITOCHONDRIAL"/>
    <property type="match status" value="1"/>
</dbReference>
<evidence type="ECO:0000256" key="3">
    <source>
        <dbReference type="ARBA" id="ARBA00022840"/>
    </source>
</evidence>
<sequence length="157" mass="18551">YFRRFLDSRGYIEFETPILQPTYGGANAEPFVTKYRALNADFYLRVSDELYLKRLIIGGMEKVYEVSKDFRNEDIDSTHNPEFTQVEFYEAFKDYNAFMTMTEELISSLVMELFGSYKIQYQGKELDFTPPFRRVYWVEEVKKLSGIDVSLLTDDQA</sequence>
<keyword evidence="3" id="KW-0067">ATP-binding</keyword>
<dbReference type="InterPro" id="IPR006195">
    <property type="entry name" value="aa-tRNA-synth_II"/>
</dbReference>
<reference evidence="5" key="1">
    <citation type="submission" date="2013-08" db="EMBL/GenBank/DDBJ databases">
        <authorList>
            <person name="Mendez C."/>
            <person name="Richter M."/>
            <person name="Ferrer M."/>
            <person name="Sanchez J."/>
        </authorList>
    </citation>
    <scope>NUCLEOTIDE SEQUENCE</scope>
</reference>
<dbReference type="GO" id="GO:0005524">
    <property type="term" value="F:ATP binding"/>
    <property type="evidence" value="ECO:0007669"/>
    <property type="project" value="UniProtKB-KW"/>
</dbReference>
<dbReference type="AlphaFoldDB" id="T0YG97"/>
<keyword evidence="5" id="KW-0030">Aminoacyl-tRNA synthetase</keyword>
<dbReference type="Gene3D" id="3.30.930.10">
    <property type="entry name" value="Bira Bifunctional Protein, Domain 2"/>
    <property type="match status" value="1"/>
</dbReference>
<keyword evidence="1" id="KW-0436">Ligase</keyword>
<evidence type="ECO:0000259" key="4">
    <source>
        <dbReference type="PROSITE" id="PS50862"/>
    </source>
</evidence>
<feature type="non-terminal residue" evidence="5">
    <location>
        <position position="157"/>
    </location>
</feature>
<reference evidence="5" key="2">
    <citation type="journal article" date="2014" name="ISME J.">
        <title>Microbial stratification in low pH oxic and suboxic macroscopic growths along an acid mine drainage.</title>
        <authorList>
            <person name="Mendez-Garcia C."/>
            <person name="Mesa V."/>
            <person name="Sprenger R.R."/>
            <person name="Richter M."/>
            <person name="Diez M.S."/>
            <person name="Solano J."/>
            <person name="Bargiela R."/>
            <person name="Golyshina O.V."/>
            <person name="Manteca A."/>
            <person name="Ramos J.L."/>
            <person name="Gallego J.R."/>
            <person name="Llorente I."/>
            <person name="Martins Dos Santos V.A."/>
            <person name="Jensen O.N."/>
            <person name="Pelaez A.I."/>
            <person name="Sanchez J."/>
            <person name="Ferrer M."/>
        </authorList>
    </citation>
    <scope>NUCLEOTIDE SEQUENCE</scope>
</reference>
<dbReference type="PROSITE" id="PS50862">
    <property type="entry name" value="AA_TRNA_LIGASE_II"/>
    <property type="match status" value="1"/>
</dbReference>
<dbReference type="GO" id="GO:0000049">
    <property type="term" value="F:tRNA binding"/>
    <property type="evidence" value="ECO:0007669"/>
    <property type="project" value="TreeGrafter"/>
</dbReference>
<dbReference type="PANTHER" id="PTHR42918">
    <property type="entry name" value="LYSYL-TRNA SYNTHETASE"/>
    <property type="match status" value="1"/>
</dbReference>
<dbReference type="PRINTS" id="PR00982">
    <property type="entry name" value="TRNASYNTHLYS"/>
</dbReference>
<dbReference type="InterPro" id="IPR018149">
    <property type="entry name" value="Lys-tRNA-synth_II_C"/>
</dbReference>
<gene>
    <name evidence="5" type="ORF">B1B_17834</name>
</gene>
<dbReference type="Pfam" id="PF00152">
    <property type="entry name" value="tRNA-synt_2"/>
    <property type="match status" value="1"/>
</dbReference>
<feature type="domain" description="Aminoacyl-transfer RNA synthetases class-II family profile" evidence="4">
    <location>
        <begin position="1"/>
        <end position="157"/>
    </location>
</feature>
<feature type="non-terminal residue" evidence="5">
    <location>
        <position position="1"/>
    </location>
</feature>
<keyword evidence="2" id="KW-0547">Nucleotide-binding</keyword>
<organism evidence="5">
    <name type="scientific">mine drainage metagenome</name>
    <dbReference type="NCBI Taxonomy" id="410659"/>
    <lineage>
        <taxon>unclassified sequences</taxon>
        <taxon>metagenomes</taxon>
        <taxon>ecological metagenomes</taxon>
    </lineage>
</organism>
<dbReference type="EMBL" id="AUZY01011923">
    <property type="protein sequence ID" value="EQD32093.1"/>
    <property type="molecule type" value="Genomic_DNA"/>
</dbReference>
<proteinExistence type="predicted"/>
<dbReference type="InterPro" id="IPR004364">
    <property type="entry name" value="Aa-tRNA-synt_II"/>
</dbReference>
<evidence type="ECO:0000313" key="5">
    <source>
        <dbReference type="EMBL" id="EQD32093.1"/>
    </source>
</evidence>
<dbReference type="GO" id="GO:0006430">
    <property type="term" value="P:lysyl-tRNA aminoacylation"/>
    <property type="evidence" value="ECO:0007669"/>
    <property type="project" value="InterPro"/>
</dbReference>
<dbReference type="InterPro" id="IPR045864">
    <property type="entry name" value="aa-tRNA-synth_II/BPL/LPL"/>
</dbReference>
<dbReference type="GO" id="GO:0005829">
    <property type="term" value="C:cytosol"/>
    <property type="evidence" value="ECO:0007669"/>
    <property type="project" value="TreeGrafter"/>
</dbReference>
<dbReference type="SUPFAM" id="SSF55681">
    <property type="entry name" value="Class II aaRS and biotin synthetases"/>
    <property type="match status" value="1"/>
</dbReference>
<name>T0YG97_9ZZZZ</name>
<protein>
    <submittedName>
        <fullName evidence="5">Lysyl-tRNA synthetase</fullName>
    </submittedName>
</protein>
<evidence type="ECO:0000256" key="1">
    <source>
        <dbReference type="ARBA" id="ARBA00022598"/>
    </source>
</evidence>
<comment type="caution">
    <text evidence="5">The sequence shown here is derived from an EMBL/GenBank/DDBJ whole genome shotgun (WGS) entry which is preliminary data.</text>
</comment>
<accession>T0YG97</accession>
<evidence type="ECO:0000256" key="2">
    <source>
        <dbReference type="ARBA" id="ARBA00022741"/>
    </source>
</evidence>
<dbReference type="GO" id="GO:0004824">
    <property type="term" value="F:lysine-tRNA ligase activity"/>
    <property type="evidence" value="ECO:0007669"/>
    <property type="project" value="InterPro"/>
</dbReference>